<accession>C7HTU0</accession>
<evidence type="ECO:0000313" key="1">
    <source>
        <dbReference type="EMBL" id="EEU12880.1"/>
    </source>
</evidence>
<name>C7HTU0_9FIRM</name>
<gene>
    <name evidence="1" type="ORF">HMPREF0078_0691</name>
</gene>
<comment type="caution">
    <text evidence="1">The sequence shown here is derived from an EMBL/GenBank/DDBJ whole genome shotgun (WGS) entry which is preliminary data.</text>
</comment>
<reference evidence="1 2" key="1">
    <citation type="submission" date="2009-08" db="EMBL/GenBank/DDBJ databases">
        <authorList>
            <person name="Muzny D."/>
            <person name="Qin X."/>
            <person name="Deng J."/>
            <person name="Jiang H."/>
            <person name="Liu Y."/>
            <person name="Qu J."/>
            <person name="Song X.-Z."/>
            <person name="Zhang L."/>
            <person name="Thornton R."/>
            <person name="Coyle M."/>
            <person name="Francisco L."/>
            <person name="Jackson L."/>
            <person name="Javaid M."/>
            <person name="Korchina V."/>
            <person name="Kovar C."/>
            <person name="Mata R."/>
            <person name="Mathew T."/>
            <person name="Ngo R."/>
            <person name="Nguyen L."/>
            <person name="Nguyen N."/>
            <person name="Okwuonu G."/>
            <person name="Ongeri F."/>
            <person name="Pham C."/>
            <person name="Simmons D."/>
            <person name="Wilczek-Boney K."/>
            <person name="Hale W."/>
            <person name="Jakkamsetti A."/>
            <person name="Pham P."/>
            <person name="Ruth R."/>
            <person name="San Lucas F."/>
            <person name="Warren J."/>
            <person name="Zhang J."/>
            <person name="Zhao Z."/>
            <person name="Zhou C."/>
            <person name="Zhu D."/>
            <person name="Lee S."/>
            <person name="Bess C."/>
            <person name="Blankenburg K."/>
            <person name="Forbes L."/>
            <person name="Fu Q."/>
            <person name="Gubbala S."/>
            <person name="Hirani K."/>
            <person name="Jayaseelan J.C."/>
            <person name="Lara F."/>
            <person name="Munidasa M."/>
            <person name="Palculict T."/>
            <person name="Patil S."/>
            <person name="Pu L.-L."/>
            <person name="Saada N."/>
            <person name="Tang L."/>
            <person name="Weissenberger G."/>
            <person name="Zhu Y."/>
            <person name="Hemphill L."/>
            <person name="Shang Y."/>
            <person name="Youmans B."/>
            <person name="Ayvaz T."/>
            <person name="Ross M."/>
            <person name="Santibanez J."/>
            <person name="Aqrawi P."/>
            <person name="Gross S."/>
            <person name="Joshi V."/>
            <person name="Fowler G."/>
            <person name="Nazareth L."/>
            <person name="Reid J."/>
            <person name="Worley K."/>
            <person name="Petrosino J."/>
            <person name="Highlander S."/>
            <person name="Gibbs R."/>
            <person name="Gibbs R."/>
        </authorList>
    </citation>
    <scope>NUCLEOTIDE SEQUENCE [LARGE SCALE GENOMIC DNA]</scope>
    <source>
        <strain evidence="1 2">ATCC 51170</strain>
    </source>
</reference>
<dbReference type="EMBL" id="ACXU01000010">
    <property type="protein sequence ID" value="EEU12880.1"/>
    <property type="molecule type" value="Genomic_DNA"/>
</dbReference>
<protein>
    <submittedName>
        <fullName evidence="1">Uncharacterized protein</fullName>
    </submittedName>
</protein>
<dbReference type="HOGENOM" id="CLU_2550948_0_0_9"/>
<keyword evidence="2" id="KW-1185">Reference proteome</keyword>
<evidence type="ECO:0000313" key="2">
    <source>
        <dbReference type="Proteomes" id="UP000003821"/>
    </source>
</evidence>
<sequence>MFIFIFFCKKDISIIDRPRPFNTPKIINWSGTKKYVIKVIKIPKIEIIIPRFKFILQSRKFELIPEIIKNDMAMDNCQILFI</sequence>
<dbReference type="AlphaFoldDB" id="C7HTU0"/>
<proteinExistence type="predicted"/>
<organism evidence="1 2">
    <name type="scientific">Anaerococcus vaginalis ATCC 51170</name>
    <dbReference type="NCBI Taxonomy" id="655811"/>
    <lineage>
        <taxon>Bacteria</taxon>
        <taxon>Bacillati</taxon>
        <taxon>Bacillota</taxon>
        <taxon>Tissierellia</taxon>
        <taxon>Tissierellales</taxon>
        <taxon>Peptoniphilaceae</taxon>
        <taxon>Anaerococcus</taxon>
    </lineage>
</organism>
<dbReference type="Proteomes" id="UP000003821">
    <property type="component" value="Unassembled WGS sequence"/>
</dbReference>